<feature type="compositionally biased region" description="Pro residues" evidence="8">
    <location>
        <begin position="39"/>
        <end position="49"/>
    </location>
</feature>
<evidence type="ECO:0000259" key="11">
    <source>
        <dbReference type="Pfam" id="PF08033"/>
    </source>
</evidence>
<keyword evidence="4" id="KW-0256">Endoplasmic reticulum</keyword>
<dbReference type="GO" id="GO:0030127">
    <property type="term" value="C:COPII vesicle coat"/>
    <property type="evidence" value="ECO:0007669"/>
    <property type="project" value="InterPro"/>
</dbReference>
<dbReference type="Gene3D" id="2.60.40.1670">
    <property type="entry name" value="beta-sandwich domain of Sec23/24"/>
    <property type="match status" value="1"/>
</dbReference>
<evidence type="ECO:0000259" key="9">
    <source>
        <dbReference type="Pfam" id="PF04810"/>
    </source>
</evidence>
<dbReference type="GO" id="GO:0005789">
    <property type="term" value="C:endoplasmic reticulum membrane"/>
    <property type="evidence" value="ECO:0007669"/>
    <property type="project" value="UniProtKB-SubCell"/>
</dbReference>
<evidence type="ECO:0000256" key="5">
    <source>
        <dbReference type="ARBA" id="ARBA00022892"/>
    </source>
</evidence>
<dbReference type="EMBL" id="UIVT01000001">
    <property type="protein sequence ID" value="SVP88293.1"/>
    <property type="molecule type" value="Genomic_DNA"/>
</dbReference>
<evidence type="ECO:0000256" key="6">
    <source>
        <dbReference type="ARBA" id="ARBA00023034"/>
    </source>
</evidence>
<evidence type="ECO:0000259" key="10">
    <source>
        <dbReference type="Pfam" id="PF04811"/>
    </source>
</evidence>
<feature type="region of interest" description="Disordered" evidence="8">
    <location>
        <begin position="111"/>
        <end position="152"/>
    </location>
</feature>
<dbReference type="InterPro" id="IPR050550">
    <property type="entry name" value="SEC23_SEC24_subfamily"/>
</dbReference>
<evidence type="ECO:0000256" key="8">
    <source>
        <dbReference type="SAM" id="MobiDB-lite"/>
    </source>
</evidence>
<evidence type="ECO:0000313" key="13">
    <source>
        <dbReference type="EMBL" id="SVP89463.1"/>
    </source>
</evidence>
<dbReference type="SUPFAM" id="SSF53300">
    <property type="entry name" value="vWA-like"/>
    <property type="match status" value="1"/>
</dbReference>
<feature type="compositionally biased region" description="Polar residues" evidence="8">
    <location>
        <begin position="78"/>
        <end position="96"/>
    </location>
</feature>
<feature type="compositionally biased region" description="Polar residues" evidence="8">
    <location>
        <begin position="1"/>
        <end position="29"/>
    </location>
</feature>
<dbReference type="InterPro" id="IPR036465">
    <property type="entry name" value="vWFA_dom_sf"/>
</dbReference>
<dbReference type="GO" id="GO:0008270">
    <property type="term" value="F:zinc ion binding"/>
    <property type="evidence" value="ECO:0007669"/>
    <property type="project" value="InterPro"/>
</dbReference>
<dbReference type="GO" id="GO:0000139">
    <property type="term" value="C:Golgi membrane"/>
    <property type="evidence" value="ECO:0007669"/>
    <property type="project" value="UniProtKB-SubCell"/>
</dbReference>
<proteinExistence type="inferred from homology"/>
<name>A0A3B0MHI2_THEAN</name>
<gene>
    <name evidence="12" type="ORF">TAT_000015800</name>
    <name evidence="13" type="ORF">TAV_000015600</name>
</gene>
<dbReference type="VEuPathDB" id="PiroplasmaDB:TA20050"/>
<keyword evidence="5" id="KW-0931">ER-Golgi transport</keyword>
<feature type="domain" description="Sec23/Sec24 trunk" evidence="10">
    <location>
        <begin position="312"/>
        <end position="555"/>
    </location>
</feature>
<comment type="subcellular location">
    <subcellularLocation>
        <location evidence="2">Endoplasmic reticulum membrane</location>
    </subcellularLocation>
    <subcellularLocation>
        <location evidence="1">Golgi apparatus membrane</location>
    </subcellularLocation>
</comment>
<feature type="domain" description="Sec23/Sec24 beta-sandwich" evidence="11">
    <location>
        <begin position="562"/>
        <end position="650"/>
    </location>
</feature>
<keyword evidence="5" id="KW-0813">Transport</keyword>
<evidence type="ECO:0000256" key="1">
    <source>
        <dbReference type="ARBA" id="ARBA00004394"/>
    </source>
</evidence>
<reference evidence="13" key="1">
    <citation type="submission" date="2018-07" db="EMBL/GenBank/DDBJ databases">
        <authorList>
            <person name="Quirk P.G."/>
            <person name="Krulwich T.A."/>
        </authorList>
    </citation>
    <scope>NUCLEOTIDE SEQUENCE</scope>
    <source>
        <strain evidence="13">Anand</strain>
    </source>
</reference>
<dbReference type="SUPFAM" id="SSF81811">
    <property type="entry name" value="Helical domain of Sec23/24"/>
    <property type="match status" value="1"/>
</dbReference>
<feature type="compositionally biased region" description="Low complexity" evidence="8">
    <location>
        <begin position="57"/>
        <end position="68"/>
    </location>
</feature>
<dbReference type="Pfam" id="PF08033">
    <property type="entry name" value="Sec23_BS"/>
    <property type="match status" value="1"/>
</dbReference>
<dbReference type="Gene3D" id="1.20.120.730">
    <property type="entry name" value="Sec23/Sec24 helical domain"/>
    <property type="match status" value="1"/>
</dbReference>
<dbReference type="InterPro" id="IPR012990">
    <property type="entry name" value="Beta-sandwich_Sec23_24"/>
</dbReference>
<dbReference type="Gene3D" id="3.40.50.410">
    <property type="entry name" value="von Willebrand factor, type A domain"/>
    <property type="match status" value="1"/>
</dbReference>
<evidence type="ECO:0000256" key="4">
    <source>
        <dbReference type="ARBA" id="ARBA00022824"/>
    </source>
</evidence>
<evidence type="ECO:0000256" key="2">
    <source>
        <dbReference type="ARBA" id="ARBA00004586"/>
    </source>
</evidence>
<dbReference type="InterPro" id="IPR036174">
    <property type="entry name" value="Znf_Sec23_Sec24_sf"/>
</dbReference>
<dbReference type="InterPro" id="IPR029006">
    <property type="entry name" value="ADF-H/Gelsolin-like_dom_sf"/>
</dbReference>
<dbReference type="GO" id="GO:0000149">
    <property type="term" value="F:SNARE binding"/>
    <property type="evidence" value="ECO:0007669"/>
    <property type="project" value="TreeGrafter"/>
</dbReference>
<dbReference type="PANTHER" id="PTHR13803">
    <property type="entry name" value="SEC24-RELATED PROTEIN"/>
    <property type="match status" value="1"/>
</dbReference>
<dbReference type="PANTHER" id="PTHR13803:SF39">
    <property type="entry name" value="SECRETORY 24AB, ISOFORM A"/>
    <property type="match status" value="1"/>
</dbReference>
<dbReference type="InterPro" id="IPR006895">
    <property type="entry name" value="Znf_Sec23_Sec24"/>
</dbReference>
<dbReference type="InterPro" id="IPR006896">
    <property type="entry name" value="Sec23/24_trunk_dom"/>
</dbReference>
<keyword evidence="7" id="KW-0472">Membrane</keyword>
<dbReference type="AlphaFoldDB" id="A0A3B0MHI2"/>
<evidence type="ECO:0000256" key="3">
    <source>
        <dbReference type="ARBA" id="ARBA00008334"/>
    </source>
</evidence>
<dbReference type="SUPFAM" id="SSF81995">
    <property type="entry name" value="beta-sandwich domain of Sec23/24"/>
    <property type="match status" value="1"/>
</dbReference>
<dbReference type="Pfam" id="PF04810">
    <property type="entry name" value="zf-Sec23_Sec24"/>
    <property type="match status" value="1"/>
</dbReference>
<dbReference type="Pfam" id="PF04811">
    <property type="entry name" value="Sec23_trunk"/>
    <property type="match status" value="1"/>
</dbReference>
<feature type="compositionally biased region" description="Polar residues" evidence="8">
    <location>
        <begin position="132"/>
        <end position="152"/>
    </location>
</feature>
<dbReference type="InterPro" id="IPR036175">
    <property type="entry name" value="Sec23/24_helical_dom_sf"/>
</dbReference>
<evidence type="ECO:0000256" key="7">
    <source>
        <dbReference type="ARBA" id="ARBA00023136"/>
    </source>
</evidence>
<dbReference type="GO" id="GO:0090110">
    <property type="term" value="P:COPII-coated vesicle cargo loading"/>
    <property type="evidence" value="ECO:0007669"/>
    <property type="project" value="TreeGrafter"/>
</dbReference>
<comment type="similarity">
    <text evidence="3">Belongs to the SEC23/SEC24 family. SEC24 subfamily.</text>
</comment>
<dbReference type="InterPro" id="IPR036180">
    <property type="entry name" value="Gelsolin-like_dom_sf"/>
</dbReference>
<dbReference type="Gene3D" id="3.40.20.10">
    <property type="entry name" value="Severin"/>
    <property type="match status" value="1"/>
</dbReference>
<keyword evidence="6" id="KW-0333">Golgi apparatus</keyword>
<protein>
    <submittedName>
        <fullName evidence="13">Protein transport protein sec24-like, putative</fullName>
    </submittedName>
</protein>
<sequence>MASNWPNPKQGLTSRASNPFPNVQNSVHQTPFANTTHPPTHPPVNPPPTAGGYGYNQPQTFPGQQFQPASAVPPPYNPNQSGLVNRSGLGNATYSNPPSVHFSSSLDYTSHVPPAFSEPAPAPVPPPKLEELNQSQTPQGVTPPKSTSKTLTGQVFHDNFSSTSTLGYKTDEDVLDSVVLSNTTKNFVSLSVGTLPATDQLHQKSGFTLSYTISPLNPDLIARLVETVPLVNHGNESITRCKQCRAYINPFVRTDASKRFWICNLCETSNELQTRYLSSFNQYPGSNQANELELNCGVIEFMASADYTVRPPQPPSYLFLIDVSSNAVNSRMLEVVCKTIKELILDNEFASDNRTLVGLMTFDSSVHFYQISRGSENYQLLVVADLEDLFLPLPGEVLLNLQESSEDFLKLLDTLPSLWKNTTTTGSALGSAIRSAHYSMKHVGGKLIVFAASPCTFGDFSITSAQKSESGTQSSNVLNMNKKPTTKIHPLEKCKDFSCMMCQTQTTLDLFVCTPQSLNLDKLQYMSTMTSGNIYYHPFKNHAENFKLVNELKHLVRRTTVWESVMRIRLSKGWKVTNWHGNCFVRGSDLMVLPTTSEDHSYTITFVPDTANSNNTSSAGKKVMYIQTALLHTNSSGERRIRVFNTAVGVSNDLGTVLNSVNVETLVFNMLLGAVKVYQTSGKMADARNHLTTHCSRVMNSMSILGSTADSARVLSLYVLGLLKSTIFTDEHNQDYRVYLSTKFRSCKIDQVILYAYPQLYNLSNELNSQELLLQGLPLSIESVLQECFYLLFNGEYLLLWIGKNVPNNLLQTTFDAPSFEHLNVALVPHALEQSTSNNAHKVKVCLETLRARVPPYVPLMVLKQGESDSLFYSSLVQDKTHGMMVTFQEFYNSMQPTSTLGIKR</sequence>
<feature type="region of interest" description="Disordered" evidence="8">
    <location>
        <begin position="1"/>
        <end position="96"/>
    </location>
</feature>
<dbReference type="Gene3D" id="2.30.30.380">
    <property type="entry name" value="Zn-finger domain of Sec23/24"/>
    <property type="match status" value="1"/>
</dbReference>
<dbReference type="EMBL" id="UIVS01000001">
    <property type="protein sequence ID" value="SVP89463.1"/>
    <property type="molecule type" value="Genomic_DNA"/>
</dbReference>
<feature type="domain" description="Zinc finger Sec23/Sec24-type" evidence="9">
    <location>
        <begin position="238"/>
        <end position="276"/>
    </location>
</feature>
<evidence type="ECO:0000313" key="12">
    <source>
        <dbReference type="EMBL" id="SVP88293.1"/>
    </source>
</evidence>
<accession>A0A3B0MHI2</accession>
<dbReference type="SUPFAM" id="SSF82919">
    <property type="entry name" value="Zn-finger domain of Sec23/24"/>
    <property type="match status" value="1"/>
</dbReference>
<dbReference type="GO" id="GO:0006886">
    <property type="term" value="P:intracellular protein transport"/>
    <property type="evidence" value="ECO:0007669"/>
    <property type="project" value="InterPro"/>
</dbReference>
<organism evidence="13">
    <name type="scientific">Theileria annulata</name>
    <dbReference type="NCBI Taxonomy" id="5874"/>
    <lineage>
        <taxon>Eukaryota</taxon>
        <taxon>Sar</taxon>
        <taxon>Alveolata</taxon>
        <taxon>Apicomplexa</taxon>
        <taxon>Aconoidasida</taxon>
        <taxon>Piroplasmida</taxon>
        <taxon>Theileriidae</taxon>
        <taxon>Theileria</taxon>
    </lineage>
</organism>
<dbReference type="SUPFAM" id="SSF82754">
    <property type="entry name" value="C-terminal, gelsolin-like domain of Sec23/24"/>
    <property type="match status" value="1"/>
</dbReference>
<dbReference type="GO" id="GO:0070971">
    <property type="term" value="C:endoplasmic reticulum exit site"/>
    <property type="evidence" value="ECO:0007669"/>
    <property type="project" value="TreeGrafter"/>
</dbReference>